<dbReference type="GO" id="GO:0006457">
    <property type="term" value="P:protein folding"/>
    <property type="evidence" value="ECO:0007669"/>
    <property type="project" value="UniProtKB-UniRule"/>
</dbReference>
<dbReference type="PANTHER" id="PTHR14021">
    <property type="entry name" value="IRON-SULFUR CLUSTER CO-CHAPERONE PROTEIN HSCB"/>
    <property type="match status" value="1"/>
</dbReference>
<dbReference type="PANTHER" id="PTHR14021:SF15">
    <property type="entry name" value="IRON-SULFUR CLUSTER CO-CHAPERONE PROTEIN HSCB"/>
    <property type="match status" value="1"/>
</dbReference>
<dbReference type="GO" id="GO:1990230">
    <property type="term" value="C:iron-sulfur cluster transfer complex"/>
    <property type="evidence" value="ECO:0007669"/>
    <property type="project" value="TreeGrafter"/>
</dbReference>
<dbReference type="InterPro" id="IPR001623">
    <property type="entry name" value="DnaJ_domain"/>
</dbReference>
<dbReference type="HAMAP" id="MF_00682">
    <property type="entry name" value="HscB"/>
    <property type="match status" value="1"/>
</dbReference>
<dbReference type="Proteomes" id="UP000619976">
    <property type="component" value="Unassembled WGS sequence"/>
</dbReference>
<dbReference type="GeneID" id="76523550"/>
<dbReference type="GO" id="GO:0044571">
    <property type="term" value="P:[2Fe-2S] cluster assembly"/>
    <property type="evidence" value="ECO:0007669"/>
    <property type="project" value="InterPro"/>
</dbReference>
<name>A0A0G4Q4F5_9GAMM</name>
<evidence type="ECO:0000313" key="10">
    <source>
        <dbReference type="EMBL" id="MBJ2117060.1"/>
    </source>
</evidence>
<dbReference type="InterPro" id="IPR036869">
    <property type="entry name" value="J_dom_sf"/>
</dbReference>
<proteinExistence type="inferred from homology"/>
<keyword evidence="12" id="KW-1185">Reference proteome</keyword>
<protein>
    <recommendedName>
        <fullName evidence="2 7">Co-chaperone protein HscB</fullName>
    </recommendedName>
    <alternativeName>
        <fullName evidence="6 7">Hsc20</fullName>
    </alternativeName>
</protein>
<evidence type="ECO:0000256" key="7">
    <source>
        <dbReference type="HAMAP-Rule" id="MF_00682"/>
    </source>
</evidence>
<dbReference type="EMBL" id="CVRY01000002">
    <property type="protein sequence ID" value="CRL60660.1"/>
    <property type="molecule type" value="Genomic_DNA"/>
</dbReference>
<evidence type="ECO:0000256" key="6">
    <source>
        <dbReference type="ARBA" id="ARBA00030734"/>
    </source>
</evidence>
<reference evidence="9" key="2">
    <citation type="submission" date="2015-06" db="EMBL/GenBank/DDBJ databases">
        <authorList>
            <person name="Urmite Genomes Urmite Genomes"/>
        </authorList>
    </citation>
    <scope>NUCLEOTIDE SEQUENCE [LARGE SCALE GENOMIC DNA]</scope>
    <source>
        <strain evidence="9">CSUR P1867</strain>
    </source>
</reference>
<dbReference type="Pfam" id="PF07743">
    <property type="entry name" value="HSCB_C"/>
    <property type="match status" value="1"/>
</dbReference>
<accession>A0A379ENC9</accession>
<dbReference type="InterPro" id="IPR009073">
    <property type="entry name" value="HscB_oligo_C"/>
</dbReference>
<dbReference type="Gene3D" id="1.20.1280.20">
    <property type="entry name" value="HscB, C-terminal domain"/>
    <property type="match status" value="1"/>
</dbReference>
<dbReference type="RefSeq" id="WP_072063242.1">
    <property type="nucleotide sequence ID" value="NZ_CAXOKJ010000003.1"/>
</dbReference>
<dbReference type="Pfam" id="PF00226">
    <property type="entry name" value="DnaJ"/>
    <property type="match status" value="1"/>
</dbReference>
<reference evidence="10 12" key="3">
    <citation type="submission" date="2020-12" db="EMBL/GenBank/DDBJ databases">
        <title>Enhanced detection system for hospital associated transmission using whole genome sequencing surveillance.</title>
        <authorList>
            <person name="Harrison L.H."/>
            <person name="Van Tyne D."/>
            <person name="Marsh J.W."/>
            <person name="Griffith M.P."/>
            <person name="Snyder D.J."/>
            <person name="Cooper V.S."/>
            <person name="Mustapha M."/>
        </authorList>
    </citation>
    <scope>NUCLEOTIDE SEQUENCE [LARGE SCALE GENOMIC DNA]</scope>
    <source>
        <strain evidence="10 12">PR00195</strain>
    </source>
</reference>
<dbReference type="InterPro" id="IPR004640">
    <property type="entry name" value="HscB"/>
</dbReference>
<evidence type="ECO:0000313" key="11">
    <source>
        <dbReference type="Proteomes" id="UP000183920"/>
    </source>
</evidence>
<evidence type="ECO:0000256" key="5">
    <source>
        <dbReference type="ARBA" id="ARBA00025986"/>
    </source>
</evidence>
<evidence type="ECO:0000256" key="2">
    <source>
        <dbReference type="ARBA" id="ARBA00017570"/>
    </source>
</evidence>
<dbReference type="SMART" id="SM00271">
    <property type="entry name" value="DnaJ"/>
    <property type="match status" value="1"/>
</dbReference>
<dbReference type="NCBIfam" id="NF003449">
    <property type="entry name" value="PRK05014.1"/>
    <property type="match status" value="1"/>
</dbReference>
<dbReference type="GO" id="GO:0001671">
    <property type="term" value="F:ATPase activator activity"/>
    <property type="evidence" value="ECO:0007669"/>
    <property type="project" value="InterPro"/>
</dbReference>
<dbReference type="EMBL" id="JAEKCB010000002">
    <property type="protein sequence ID" value="MBJ2117060.1"/>
    <property type="molecule type" value="Genomic_DNA"/>
</dbReference>
<dbReference type="GO" id="GO:0051087">
    <property type="term" value="F:protein-folding chaperone binding"/>
    <property type="evidence" value="ECO:0007669"/>
    <property type="project" value="InterPro"/>
</dbReference>
<evidence type="ECO:0000256" key="4">
    <source>
        <dbReference type="ARBA" id="ARBA00025596"/>
    </source>
</evidence>
<evidence type="ECO:0000256" key="3">
    <source>
        <dbReference type="ARBA" id="ARBA00023186"/>
    </source>
</evidence>
<evidence type="ECO:0000313" key="12">
    <source>
        <dbReference type="Proteomes" id="UP000619976"/>
    </source>
</evidence>
<accession>A0A0G4Q4F5</accession>
<comment type="function">
    <text evidence="4 7">Co-chaperone involved in the maturation of iron-sulfur cluster-containing proteins. Seems to help targeting proteins to be folded toward HscA.</text>
</comment>
<dbReference type="SUPFAM" id="SSF47144">
    <property type="entry name" value="HSC20 (HSCB), C-terminal oligomerisation domain"/>
    <property type="match status" value="1"/>
</dbReference>
<sequence length="173" mass="20206">MDYFTLLGMPNRFDIDKQQLATRYQDMQRQYHPDRFAGKSDKEQAQAISLASTINQAYQTLKNPLSRAEYILSLNGIDIANEQQTMHDTAFLIEQLTLREELDNIEHSAEAESLLADFSARLEKMYAIRHDEMVKTLDNQTWDIAADNVRKLRFLAKLKEQVEQLEERLFDGF</sequence>
<evidence type="ECO:0000313" key="9">
    <source>
        <dbReference type="EMBL" id="CRL60660.1"/>
    </source>
</evidence>
<dbReference type="PROSITE" id="PS50076">
    <property type="entry name" value="DNAJ_2"/>
    <property type="match status" value="1"/>
</dbReference>
<comment type="similarity">
    <text evidence="1 7">Belongs to the HscB family.</text>
</comment>
<keyword evidence="3 7" id="KW-0143">Chaperone</keyword>
<gene>
    <name evidence="7 9" type="primary">hscB</name>
    <name evidence="9" type="ORF">BN1804_01073</name>
    <name evidence="10" type="ORF">JFQ69_05225</name>
</gene>
<dbReference type="CDD" id="cd06257">
    <property type="entry name" value="DnaJ"/>
    <property type="match status" value="1"/>
</dbReference>
<dbReference type="SUPFAM" id="SSF46565">
    <property type="entry name" value="Chaperone J-domain"/>
    <property type="match status" value="1"/>
</dbReference>
<dbReference type="Proteomes" id="UP000183920">
    <property type="component" value="Unassembled WGS sequence"/>
</dbReference>
<dbReference type="GO" id="GO:0051259">
    <property type="term" value="P:protein complex oligomerization"/>
    <property type="evidence" value="ECO:0007669"/>
    <property type="project" value="InterPro"/>
</dbReference>
<evidence type="ECO:0000259" key="8">
    <source>
        <dbReference type="PROSITE" id="PS50076"/>
    </source>
</evidence>
<dbReference type="Gene3D" id="1.10.287.110">
    <property type="entry name" value="DnaJ domain"/>
    <property type="match status" value="1"/>
</dbReference>
<reference evidence="11" key="1">
    <citation type="submission" date="2015-06" db="EMBL/GenBank/DDBJ databases">
        <authorList>
            <person name="Urmite Genomes"/>
        </authorList>
    </citation>
    <scope>NUCLEOTIDE SEQUENCE [LARGE SCALE GENOMIC DNA]</scope>
    <source>
        <strain evidence="11">CSUR P1867</strain>
    </source>
</reference>
<dbReference type="AlphaFoldDB" id="A0A0G4Q4F5"/>
<dbReference type="NCBIfam" id="TIGR00714">
    <property type="entry name" value="hscB"/>
    <property type="match status" value="1"/>
</dbReference>
<feature type="domain" description="J" evidence="8">
    <location>
        <begin position="2"/>
        <end position="74"/>
    </location>
</feature>
<comment type="subunit">
    <text evidence="5 7">Interacts with HscA and stimulates its ATPase activity. Interacts with IscU.</text>
</comment>
<dbReference type="InterPro" id="IPR036386">
    <property type="entry name" value="HscB_C_sf"/>
</dbReference>
<evidence type="ECO:0000256" key="1">
    <source>
        <dbReference type="ARBA" id="ARBA00010476"/>
    </source>
</evidence>
<organism evidence="9 11">
    <name type="scientific">Proteus penneri</name>
    <dbReference type="NCBI Taxonomy" id="102862"/>
    <lineage>
        <taxon>Bacteria</taxon>
        <taxon>Pseudomonadati</taxon>
        <taxon>Pseudomonadota</taxon>
        <taxon>Gammaproteobacteria</taxon>
        <taxon>Enterobacterales</taxon>
        <taxon>Morganellaceae</taxon>
        <taxon>Proteus</taxon>
    </lineage>
</organism>